<name>A0A6J5N229_9CAUD</name>
<accession>A0A6J5N229</accession>
<protein>
    <submittedName>
        <fullName evidence="1">Uncharacterized protein</fullName>
    </submittedName>
</protein>
<reference evidence="1" key="1">
    <citation type="submission" date="2020-04" db="EMBL/GenBank/DDBJ databases">
        <authorList>
            <person name="Chiriac C."/>
            <person name="Salcher M."/>
            <person name="Ghai R."/>
            <person name="Kavagutti S V."/>
        </authorList>
    </citation>
    <scope>NUCLEOTIDE SEQUENCE</scope>
</reference>
<gene>
    <name evidence="1" type="ORF">UFOVP621_6</name>
</gene>
<sequence length="49" mass="5555">MEELTEEKLLALVAQALEVWDPLLFKRKEDSMGAAFIAIDTFKRVMGAQ</sequence>
<evidence type="ECO:0000313" key="1">
    <source>
        <dbReference type="EMBL" id="CAB4152367.1"/>
    </source>
</evidence>
<proteinExistence type="predicted"/>
<dbReference type="EMBL" id="LR796586">
    <property type="protein sequence ID" value="CAB4152367.1"/>
    <property type="molecule type" value="Genomic_DNA"/>
</dbReference>
<organism evidence="1">
    <name type="scientific">uncultured Caudovirales phage</name>
    <dbReference type="NCBI Taxonomy" id="2100421"/>
    <lineage>
        <taxon>Viruses</taxon>
        <taxon>Duplodnaviria</taxon>
        <taxon>Heunggongvirae</taxon>
        <taxon>Uroviricota</taxon>
        <taxon>Caudoviricetes</taxon>
        <taxon>Peduoviridae</taxon>
        <taxon>Maltschvirus</taxon>
        <taxon>Maltschvirus maltsch</taxon>
    </lineage>
</organism>